<sequence length="83" mass="9124">MPPTNQMSLDLPYGINIDQGFLRVTLPGSNSKAGKRNCKCRHIMSPSQNTRFQSVHQSSVLIIRSCNAKSPAVIQILQISKGN</sequence>
<reference evidence="1 2" key="1">
    <citation type="submission" date="2024-01" db="EMBL/GenBank/DDBJ databases">
        <title>The complete chloroplast genome sequence of Lithospermum erythrorhizon: insights into the phylogenetic relationship among Boraginaceae species and the maternal lineages of purple gromwells.</title>
        <authorList>
            <person name="Okada T."/>
            <person name="Watanabe K."/>
        </authorList>
    </citation>
    <scope>NUCLEOTIDE SEQUENCE [LARGE SCALE GENOMIC DNA]</scope>
</reference>
<comment type="caution">
    <text evidence="1">The sequence shown here is derived from an EMBL/GenBank/DDBJ whole genome shotgun (WGS) entry which is preliminary data.</text>
</comment>
<gene>
    <name evidence="1" type="ORF">LIER_19678</name>
</gene>
<dbReference type="Proteomes" id="UP001454036">
    <property type="component" value="Unassembled WGS sequence"/>
</dbReference>
<proteinExistence type="predicted"/>
<evidence type="ECO:0000313" key="2">
    <source>
        <dbReference type="Proteomes" id="UP001454036"/>
    </source>
</evidence>
<name>A0AAV3QII5_LITER</name>
<keyword evidence="2" id="KW-1185">Reference proteome</keyword>
<organism evidence="1 2">
    <name type="scientific">Lithospermum erythrorhizon</name>
    <name type="common">Purple gromwell</name>
    <name type="synonym">Lithospermum officinale var. erythrorhizon</name>
    <dbReference type="NCBI Taxonomy" id="34254"/>
    <lineage>
        <taxon>Eukaryota</taxon>
        <taxon>Viridiplantae</taxon>
        <taxon>Streptophyta</taxon>
        <taxon>Embryophyta</taxon>
        <taxon>Tracheophyta</taxon>
        <taxon>Spermatophyta</taxon>
        <taxon>Magnoliopsida</taxon>
        <taxon>eudicotyledons</taxon>
        <taxon>Gunneridae</taxon>
        <taxon>Pentapetalae</taxon>
        <taxon>asterids</taxon>
        <taxon>lamiids</taxon>
        <taxon>Boraginales</taxon>
        <taxon>Boraginaceae</taxon>
        <taxon>Boraginoideae</taxon>
        <taxon>Lithospermeae</taxon>
        <taxon>Lithospermum</taxon>
    </lineage>
</organism>
<dbReference type="EMBL" id="BAABME010004894">
    <property type="protein sequence ID" value="GAA0163924.1"/>
    <property type="molecule type" value="Genomic_DNA"/>
</dbReference>
<protein>
    <submittedName>
        <fullName evidence="1">Uncharacterized protein</fullName>
    </submittedName>
</protein>
<evidence type="ECO:0000313" key="1">
    <source>
        <dbReference type="EMBL" id="GAA0163924.1"/>
    </source>
</evidence>
<accession>A0AAV3QII5</accession>
<dbReference type="AlphaFoldDB" id="A0AAV3QII5"/>